<feature type="non-terminal residue" evidence="1">
    <location>
        <position position="1"/>
    </location>
</feature>
<dbReference type="EMBL" id="JABEBT010000053">
    <property type="protein sequence ID" value="KAF7634655.1"/>
    <property type="molecule type" value="Genomic_DNA"/>
</dbReference>
<evidence type="ECO:0000313" key="2">
    <source>
        <dbReference type="Proteomes" id="UP000605970"/>
    </source>
</evidence>
<reference evidence="1" key="1">
    <citation type="journal article" date="2020" name="Ecol. Evol.">
        <title>Genome structure and content of the rice root-knot nematode (Meloidogyne graminicola).</title>
        <authorList>
            <person name="Phan N.T."/>
            <person name="Danchin E.G.J."/>
            <person name="Klopp C."/>
            <person name="Perfus-Barbeoch L."/>
            <person name="Kozlowski D.K."/>
            <person name="Koutsovoulos G.D."/>
            <person name="Lopez-Roques C."/>
            <person name="Bouchez O."/>
            <person name="Zahm M."/>
            <person name="Besnard G."/>
            <person name="Bellafiore S."/>
        </authorList>
    </citation>
    <scope>NUCLEOTIDE SEQUENCE</scope>
    <source>
        <strain evidence="1">VN-18</strain>
    </source>
</reference>
<organism evidence="1 2">
    <name type="scientific">Meloidogyne graminicola</name>
    <dbReference type="NCBI Taxonomy" id="189291"/>
    <lineage>
        <taxon>Eukaryota</taxon>
        <taxon>Metazoa</taxon>
        <taxon>Ecdysozoa</taxon>
        <taxon>Nematoda</taxon>
        <taxon>Chromadorea</taxon>
        <taxon>Rhabditida</taxon>
        <taxon>Tylenchina</taxon>
        <taxon>Tylenchomorpha</taxon>
        <taxon>Tylenchoidea</taxon>
        <taxon>Meloidogynidae</taxon>
        <taxon>Meloidogyninae</taxon>
        <taxon>Meloidogyne</taxon>
    </lineage>
</organism>
<dbReference type="Proteomes" id="UP000605970">
    <property type="component" value="Unassembled WGS sequence"/>
</dbReference>
<dbReference type="OrthoDB" id="10068081at2759"/>
<sequence>TNLFNKINTSLEVETEVDKSPSYTLSLVFLLFENEHVMVEKLLEFFIYKVNPELFETV</sequence>
<comment type="caution">
    <text evidence="1">The sequence shown here is derived from an EMBL/GenBank/DDBJ whole genome shotgun (WGS) entry which is preliminary data.</text>
</comment>
<proteinExistence type="predicted"/>
<gene>
    <name evidence="1" type="ORF">Mgra_00005904</name>
</gene>
<protein>
    <submittedName>
        <fullName evidence="1">Uncharacterized protein</fullName>
    </submittedName>
</protein>
<dbReference type="AlphaFoldDB" id="A0A8S9ZMX7"/>
<keyword evidence="2" id="KW-1185">Reference proteome</keyword>
<name>A0A8S9ZMX7_9BILA</name>
<accession>A0A8S9ZMX7</accession>
<evidence type="ECO:0000313" key="1">
    <source>
        <dbReference type="EMBL" id="KAF7634655.1"/>
    </source>
</evidence>